<comment type="caution">
    <text evidence="1">The sequence shown here is derived from an EMBL/GenBank/DDBJ whole genome shotgun (WGS) entry which is preliminary data.</text>
</comment>
<sequence length="58" mass="6409">MMPEFTILLTVVDRGTLAHRASLIFSLDMHEASDARDAIQAYLEDLHASKRPVPSDVG</sequence>
<proteinExistence type="predicted"/>
<gene>
    <name evidence="1" type="ORF">LCGC14_1225140</name>
</gene>
<name>A0A0F9NSI5_9ZZZZ</name>
<protein>
    <submittedName>
        <fullName evidence="1">Uncharacterized protein</fullName>
    </submittedName>
</protein>
<organism evidence="1">
    <name type="scientific">marine sediment metagenome</name>
    <dbReference type="NCBI Taxonomy" id="412755"/>
    <lineage>
        <taxon>unclassified sequences</taxon>
        <taxon>metagenomes</taxon>
        <taxon>ecological metagenomes</taxon>
    </lineage>
</organism>
<evidence type="ECO:0000313" key="1">
    <source>
        <dbReference type="EMBL" id="KKM91770.1"/>
    </source>
</evidence>
<accession>A0A0F9NSI5</accession>
<dbReference type="EMBL" id="LAZR01006489">
    <property type="protein sequence ID" value="KKM91770.1"/>
    <property type="molecule type" value="Genomic_DNA"/>
</dbReference>
<dbReference type="AlphaFoldDB" id="A0A0F9NSI5"/>
<reference evidence="1" key="1">
    <citation type="journal article" date="2015" name="Nature">
        <title>Complex archaea that bridge the gap between prokaryotes and eukaryotes.</title>
        <authorList>
            <person name="Spang A."/>
            <person name="Saw J.H."/>
            <person name="Jorgensen S.L."/>
            <person name="Zaremba-Niedzwiedzka K."/>
            <person name="Martijn J."/>
            <person name="Lind A.E."/>
            <person name="van Eijk R."/>
            <person name="Schleper C."/>
            <person name="Guy L."/>
            <person name="Ettema T.J."/>
        </authorList>
    </citation>
    <scope>NUCLEOTIDE SEQUENCE</scope>
</reference>